<sequence length="345" mass="39298">MMIQFQLLFVYNSSSAISKRLYSYHPRLLSVSSFIFSSKHSYVPYSTALSTLLLPHFDLNSNPKSPILFLNSNARKPLQSLRPYSNSIHLPYKTLVSFKNLTVQHRRNLIIQAGSDNADSDDDEEEEKDKKKELATKPRDPKQHKPLFDPFNKKPVIEEPEDPTNLQEIFHNMKEDNLVQQAVKMFDGLSKDGYTQEAMKLFGVLKDKGKMPDIVAHTAVVEAYCKAGKIKDGLKCFMRMQASGTKPNSYSYSVLIQGLCQAGMLEEAGKYMLEMLSNGWNPNAATYVTLVDFYLRAKKENEMQQLLVKLKGKGFVADDKAARQHMKKMGRFNRGVMDVLFGQFK</sequence>
<feature type="repeat" description="PPR" evidence="3">
    <location>
        <begin position="248"/>
        <end position="282"/>
    </location>
</feature>
<name>A0A0C9QUY1_9CONI</name>
<dbReference type="NCBIfam" id="TIGR00756">
    <property type="entry name" value="PPR"/>
    <property type="match status" value="2"/>
</dbReference>
<feature type="compositionally biased region" description="Basic and acidic residues" evidence="4">
    <location>
        <begin position="128"/>
        <end position="157"/>
    </location>
</feature>
<feature type="region of interest" description="Disordered" evidence="4">
    <location>
        <begin position="112"/>
        <end position="162"/>
    </location>
</feature>
<feature type="repeat" description="PPR" evidence="3">
    <location>
        <begin position="213"/>
        <end position="247"/>
    </location>
</feature>
<dbReference type="EMBL" id="GCHU01007725">
    <property type="protein sequence ID" value="JAG88465.1"/>
    <property type="molecule type" value="Transcribed_RNA"/>
</dbReference>
<proteinExistence type="inferred from homology"/>
<evidence type="ECO:0000256" key="3">
    <source>
        <dbReference type="PROSITE-ProRule" id="PRU00708"/>
    </source>
</evidence>
<protein>
    <submittedName>
        <fullName evidence="5">TSA: Wollemia nobilis Ref_Wollemi_Transcript_7774_1396 transcribed RNA sequence</fullName>
    </submittedName>
</protein>
<comment type="similarity">
    <text evidence="1">Belongs to the PPR family. P subfamily.</text>
</comment>
<keyword evidence="2" id="KW-0677">Repeat</keyword>
<evidence type="ECO:0000256" key="1">
    <source>
        <dbReference type="ARBA" id="ARBA00007626"/>
    </source>
</evidence>
<organism evidence="5">
    <name type="scientific">Wollemia nobilis</name>
    <dbReference type="NCBI Taxonomy" id="56998"/>
    <lineage>
        <taxon>Eukaryota</taxon>
        <taxon>Viridiplantae</taxon>
        <taxon>Streptophyta</taxon>
        <taxon>Embryophyta</taxon>
        <taxon>Tracheophyta</taxon>
        <taxon>Spermatophyta</taxon>
        <taxon>Pinopsida</taxon>
        <taxon>Pinidae</taxon>
        <taxon>Conifers II</taxon>
        <taxon>Araucariales</taxon>
        <taxon>Araucariaceae</taxon>
        <taxon>Wollemia</taxon>
    </lineage>
</organism>
<reference evidence="5" key="1">
    <citation type="submission" date="2015-02" db="EMBL/GenBank/DDBJ databases">
        <title>A transcriptome of Wollemia nobilis - a relic of Gondwana.</title>
        <authorList>
            <person name="Chia J.Y."/>
            <person name="Leong Y.S."/>
            <person name="Abdul Karim S."/>
            <person name="Wan Azmi N."/>
            <person name="Hercus R."/>
            <person name="Croft L."/>
        </authorList>
    </citation>
    <scope>NUCLEOTIDE SEQUENCE</scope>
    <source>
        <strain evidence="5">MaeBrown</strain>
        <tissue evidence="5">Leaf</tissue>
    </source>
</reference>
<dbReference type="Pfam" id="PF01535">
    <property type="entry name" value="PPR"/>
    <property type="match status" value="1"/>
</dbReference>
<dbReference type="PROSITE" id="PS51375">
    <property type="entry name" value="PPR"/>
    <property type="match status" value="2"/>
</dbReference>
<evidence type="ECO:0000313" key="5">
    <source>
        <dbReference type="EMBL" id="JAG88465.1"/>
    </source>
</evidence>
<dbReference type="PANTHER" id="PTHR47941">
    <property type="entry name" value="PENTATRICOPEPTIDE REPEAT-CONTAINING PROTEIN 3, MITOCHONDRIAL"/>
    <property type="match status" value="1"/>
</dbReference>
<dbReference type="InterPro" id="IPR002885">
    <property type="entry name" value="PPR_rpt"/>
</dbReference>
<evidence type="ECO:0000256" key="2">
    <source>
        <dbReference type="ARBA" id="ARBA00022737"/>
    </source>
</evidence>
<evidence type="ECO:0000256" key="4">
    <source>
        <dbReference type="SAM" id="MobiDB-lite"/>
    </source>
</evidence>
<dbReference type="Gene3D" id="1.25.40.10">
    <property type="entry name" value="Tetratricopeptide repeat domain"/>
    <property type="match status" value="1"/>
</dbReference>
<dbReference type="InterPro" id="IPR011990">
    <property type="entry name" value="TPR-like_helical_dom_sf"/>
</dbReference>
<dbReference type="Pfam" id="PF13041">
    <property type="entry name" value="PPR_2"/>
    <property type="match status" value="1"/>
</dbReference>
<feature type="compositionally biased region" description="Acidic residues" evidence="4">
    <location>
        <begin position="118"/>
        <end position="127"/>
    </location>
</feature>
<accession>A0A0C9QUY1</accession>
<dbReference type="AlphaFoldDB" id="A0A0C9QUY1"/>